<evidence type="ECO:0000313" key="3">
    <source>
        <dbReference type="Proteomes" id="UP001165090"/>
    </source>
</evidence>
<accession>A0ABQ5RV80</accession>
<dbReference type="InterPro" id="IPR037293">
    <property type="entry name" value="Gal_Oxidase_central_sf"/>
</dbReference>
<keyword evidence="3" id="KW-1185">Reference proteome</keyword>
<evidence type="ECO:0000259" key="1">
    <source>
        <dbReference type="Pfam" id="PF07250"/>
    </source>
</evidence>
<sequence>VHLVHIPGTTRYLFMERPSGKHPDHKTFIAGWYDIATNKYTNVPNSDSLFCNGATLMVNGNIAVVGGHIAKSGYLDGLRSLRIFDREANTLNTVNNMRFPRWYPSANLLPDGRILIMGGTQAPGSGTKSNPVCEVWDPQNDPTAPPVQWTLPNEFVARAGDIFYPNNYILPTGDMFVYCDTVGLILNPYTGTVITGVPSHTTVAKTVRLEYPFSSTSVMLPLRPQNNYAPEFVFFGGQFGYGWTTTPAVDLALRVQVTYDSRARNYTFGAWQV</sequence>
<dbReference type="Proteomes" id="UP001165090">
    <property type="component" value="Unassembled WGS sequence"/>
</dbReference>
<comment type="caution">
    <text evidence="2">The sequence shown here is derived from an EMBL/GenBank/DDBJ whole genome shotgun (WGS) entry which is preliminary data.</text>
</comment>
<reference evidence="2 3" key="1">
    <citation type="journal article" date="2023" name="IScience">
        <title>Expanded male sex-determining region conserved during the evolution of homothallism in the green alga Volvox.</title>
        <authorList>
            <person name="Yamamoto K."/>
            <person name="Matsuzaki R."/>
            <person name="Mahakham W."/>
            <person name="Heman W."/>
            <person name="Sekimoto H."/>
            <person name="Kawachi M."/>
            <person name="Minakuchi Y."/>
            <person name="Toyoda A."/>
            <person name="Nozaki H."/>
        </authorList>
    </citation>
    <scope>NUCLEOTIDE SEQUENCE [LARGE SCALE GENOMIC DNA]</scope>
    <source>
        <strain evidence="2 3">NIES-4468</strain>
    </source>
</reference>
<dbReference type="Gene3D" id="2.130.10.80">
    <property type="entry name" value="Galactose oxidase/kelch, beta-propeller"/>
    <property type="match status" value="1"/>
</dbReference>
<feature type="domain" description="Glyoxal oxidase N-terminal" evidence="1">
    <location>
        <begin position="33"/>
        <end position="237"/>
    </location>
</feature>
<protein>
    <recommendedName>
        <fullName evidence="1">Glyoxal oxidase N-terminal domain-containing protein</fullName>
    </recommendedName>
</protein>
<gene>
    <name evidence="2" type="ORF">VaNZ11_003888</name>
</gene>
<dbReference type="InterPro" id="IPR011043">
    <property type="entry name" value="Gal_Oxase/kelch_b-propeller"/>
</dbReference>
<dbReference type="EMBL" id="BSDZ01000010">
    <property type="protein sequence ID" value="GLI61515.1"/>
    <property type="molecule type" value="Genomic_DNA"/>
</dbReference>
<dbReference type="Pfam" id="PF07250">
    <property type="entry name" value="Glyoxal_oxid_N"/>
    <property type="match status" value="1"/>
</dbReference>
<proteinExistence type="predicted"/>
<evidence type="ECO:0000313" key="2">
    <source>
        <dbReference type="EMBL" id="GLI61515.1"/>
    </source>
</evidence>
<name>A0ABQ5RV80_9CHLO</name>
<organism evidence="2 3">
    <name type="scientific">Volvox africanus</name>
    <dbReference type="NCBI Taxonomy" id="51714"/>
    <lineage>
        <taxon>Eukaryota</taxon>
        <taxon>Viridiplantae</taxon>
        <taxon>Chlorophyta</taxon>
        <taxon>core chlorophytes</taxon>
        <taxon>Chlorophyceae</taxon>
        <taxon>CS clade</taxon>
        <taxon>Chlamydomonadales</taxon>
        <taxon>Volvocaceae</taxon>
        <taxon>Volvox</taxon>
    </lineage>
</organism>
<dbReference type="SUPFAM" id="SSF50965">
    <property type="entry name" value="Galactose oxidase, central domain"/>
    <property type="match status" value="1"/>
</dbReference>
<dbReference type="PANTHER" id="PTHR32208">
    <property type="entry name" value="SECRETED PROTEIN-RELATED"/>
    <property type="match status" value="1"/>
</dbReference>
<feature type="non-terminal residue" evidence="2">
    <location>
        <position position="273"/>
    </location>
</feature>
<dbReference type="InterPro" id="IPR009880">
    <property type="entry name" value="Glyoxal_oxidase_N"/>
</dbReference>
<dbReference type="PANTHER" id="PTHR32208:SF21">
    <property type="entry name" value="LOW QUALITY PROTEIN: ALDEHYDE OXIDASE GLOX-LIKE"/>
    <property type="match status" value="1"/>
</dbReference>
<feature type="non-terminal residue" evidence="2">
    <location>
        <position position="1"/>
    </location>
</feature>